<evidence type="ECO:0000313" key="3">
    <source>
        <dbReference type="EMBL" id="KXK62311.1"/>
    </source>
</evidence>
<protein>
    <submittedName>
        <fullName evidence="3">Transcriptional regulator</fullName>
    </submittedName>
</protein>
<dbReference type="InterPro" id="IPR047057">
    <property type="entry name" value="MerR_fam"/>
</dbReference>
<dbReference type="EMBL" id="LRQV01000022">
    <property type="protein sequence ID" value="KXK62311.1"/>
    <property type="molecule type" value="Genomic_DNA"/>
</dbReference>
<dbReference type="Pfam" id="PF13411">
    <property type="entry name" value="MerR_1"/>
    <property type="match status" value="1"/>
</dbReference>
<dbReference type="SMART" id="SM00422">
    <property type="entry name" value="HTH_MERR"/>
    <property type="match status" value="1"/>
</dbReference>
<gene>
    <name evidence="3" type="ORF">AWW66_09180</name>
</gene>
<evidence type="ECO:0000256" key="1">
    <source>
        <dbReference type="ARBA" id="ARBA00023125"/>
    </source>
</evidence>
<proteinExistence type="predicted"/>
<keyword evidence="1" id="KW-0238">DNA-binding</keyword>
<dbReference type="PROSITE" id="PS50937">
    <property type="entry name" value="HTH_MERR_2"/>
    <property type="match status" value="1"/>
</dbReference>
<dbReference type="GO" id="GO:0003700">
    <property type="term" value="F:DNA-binding transcription factor activity"/>
    <property type="evidence" value="ECO:0007669"/>
    <property type="project" value="InterPro"/>
</dbReference>
<name>A0A136PUX2_9ACTN</name>
<comment type="caution">
    <text evidence="3">The sequence shown here is derived from an EMBL/GenBank/DDBJ whole genome shotgun (WGS) entry which is preliminary data.</text>
</comment>
<evidence type="ECO:0000259" key="2">
    <source>
        <dbReference type="PROSITE" id="PS50937"/>
    </source>
</evidence>
<dbReference type="PANTHER" id="PTHR30204">
    <property type="entry name" value="REDOX-CYCLING DRUG-SENSING TRANSCRIPTIONAL ACTIVATOR SOXR"/>
    <property type="match status" value="1"/>
</dbReference>
<keyword evidence="4" id="KW-1185">Reference proteome</keyword>
<accession>A0A136PUX2</accession>
<reference evidence="3 4" key="1">
    <citation type="submission" date="2016-01" db="EMBL/GenBank/DDBJ databases">
        <title>Whole genome sequence and analysis of Micromonospora rosaria DSM 803, which can produce antibacterial substance rosamicin.</title>
        <authorList>
            <person name="Yang H."/>
            <person name="He X."/>
            <person name="Zhu D."/>
        </authorList>
    </citation>
    <scope>NUCLEOTIDE SEQUENCE [LARGE SCALE GENOMIC DNA]</scope>
    <source>
        <strain evidence="3 4">DSM 803</strain>
    </source>
</reference>
<dbReference type="AlphaFoldDB" id="A0A136PUX2"/>
<dbReference type="GO" id="GO:0003677">
    <property type="term" value="F:DNA binding"/>
    <property type="evidence" value="ECO:0007669"/>
    <property type="project" value="UniProtKB-KW"/>
</dbReference>
<organism evidence="3 4">
    <name type="scientific">Micromonospora rosaria</name>
    <dbReference type="NCBI Taxonomy" id="47874"/>
    <lineage>
        <taxon>Bacteria</taxon>
        <taxon>Bacillati</taxon>
        <taxon>Actinomycetota</taxon>
        <taxon>Actinomycetes</taxon>
        <taxon>Micromonosporales</taxon>
        <taxon>Micromonosporaceae</taxon>
        <taxon>Micromonospora</taxon>
    </lineage>
</organism>
<dbReference type="Gene3D" id="1.10.1660.10">
    <property type="match status" value="1"/>
</dbReference>
<sequence length="114" mass="12871">MSIGQLATASGVSSRSLRYYEEQGLIVAHRTESGHRRYDPACVDRVVLIQRMFAAGLSSAAIAPILPCMLDESKRTAFLVGELRRHRDRLAAEVRRQQETVRILDEVIDEYDNP</sequence>
<dbReference type="InterPro" id="IPR009061">
    <property type="entry name" value="DNA-bd_dom_put_sf"/>
</dbReference>
<dbReference type="PRINTS" id="PR00040">
    <property type="entry name" value="HTHMERR"/>
</dbReference>
<dbReference type="InterPro" id="IPR000551">
    <property type="entry name" value="MerR-type_HTH_dom"/>
</dbReference>
<dbReference type="PANTHER" id="PTHR30204:SF97">
    <property type="entry name" value="MERR FAMILY REGULATORY PROTEIN"/>
    <property type="match status" value="1"/>
</dbReference>
<feature type="domain" description="HTH merR-type" evidence="2">
    <location>
        <begin position="1"/>
        <end position="68"/>
    </location>
</feature>
<dbReference type="PROSITE" id="PS00552">
    <property type="entry name" value="HTH_MERR_1"/>
    <property type="match status" value="1"/>
</dbReference>
<evidence type="ECO:0000313" key="4">
    <source>
        <dbReference type="Proteomes" id="UP000070620"/>
    </source>
</evidence>
<dbReference type="SUPFAM" id="SSF46955">
    <property type="entry name" value="Putative DNA-binding domain"/>
    <property type="match status" value="1"/>
</dbReference>
<dbReference type="Proteomes" id="UP000070620">
    <property type="component" value="Unassembled WGS sequence"/>
</dbReference>